<feature type="transmembrane region" description="Helical" evidence="9">
    <location>
        <begin position="132"/>
        <end position="157"/>
    </location>
</feature>
<evidence type="ECO:0000256" key="2">
    <source>
        <dbReference type="ARBA" id="ARBA00008240"/>
    </source>
</evidence>
<name>A0A916S3R8_9HYPH</name>
<dbReference type="InterPro" id="IPR051084">
    <property type="entry name" value="H+-coupled_symporters"/>
</dbReference>
<dbReference type="PANTHER" id="PTHR43528:SF8">
    <property type="entry name" value="BLR0239 PROTEIN"/>
    <property type="match status" value="1"/>
</dbReference>
<sequence length="449" mass="47609">MPDDFGRGAQTPGTGERAASAVTQLPATRTVIASVLGNGLEWFDFLSYGLFAQLIASVFFPETAPSTSLILAFLVFAVGFVVRPLGGIVFGLYADRAGRKASLSAMMVIMAVGSLILALTPSYESIGVAAPLLVVVARILQGLSVGGEFAGSAVFLVEHAPPGRRMFYGSLQMCAQGVGILAASVFAFGLERSLAPDQLTEWGWRIPFYAGAIIGPVGLYLRWRIAETPEFTAQRKQKHKASLQHLPEQMPAILCGMGLVAAGTSVSYLWHSYLSVYAVRELHLTRTDAFVALSLSGIVGICVYPLAGWLGDRIGAFKVFFWGAGLYALLAWPLYSFIVASPDLWHLLIAEFIASVLLGAIIGCHPGLLAALFPVSVRSTGVGLSYNLSVLLFGGLAPATVTWLIAKTGSPMMPAIYQIVIVTLAIVLVGALGSVRRKAQRANAAAPPH</sequence>
<dbReference type="Proteomes" id="UP000646478">
    <property type="component" value="Unassembled WGS sequence"/>
</dbReference>
<dbReference type="PANTHER" id="PTHR43528">
    <property type="entry name" value="ALPHA-KETOGLUTARATE PERMEASE"/>
    <property type="match status" value="1"/>
</dbReference>
<evidence type="ECO:0000259" key="10">
    <source>
        <dbReference type="PROSITE" id="PS50850"/>
    </source>
</evidence>
<accession>A0A916S3R8</accession>
<keyword evidence="8 9" id="KW-0472">Membrane</keyword>
<dbReference type="InterPro" id="IPR005828">
    <property type="entry name" value="MFS_sugar_transport-like"/>
</dbReference>
<dbReference type="EMBL" id="BMHH01000002">
    <property type="protein sequence ID" value="GGA82988.1"/>
    <property type="molecule type" value="Genomic_DNA"/>
</dbReference>
<dbReference type="FunFam" id="1.20.1250.20:FF:000001">
    <property type="entry name" value="Dicarboxylate MFS transporter"/>
    <property type="match status" value="1"/>
</dbReference>
<dbReference type="AlphaFoldDB" id="A0A916S3R8"/>
<dbReference type="Pfam" id="PF07690">
    <property type="entry name" value="MFS_1"/>
    <property type="match status" value="1"/>
</dbReference>
<feature type="transmembrane region" description="Helical" evidence="9">
    <location>
        <begin position="344"/>
        <end position="372"/>
    </location>
</feature>
<evidence type="ECO:0000313" key="11">
    <source>
        <dbReference type="EMBL" id="GGA82988.1"/>
    </source>
</evidence>
<evidence type="ECO:0000256" key="9">
    <source>
        <dbReference type="SAM" id="Phobius"/>
    </source>
</evidence>
<feature type="transmembrane region" description="Helical" evidence="9">
    <location>
        <begin position="250"/>
        <end position="270"/>
    </location>
</feature>
<feature type="transmembrane region" description="Helical" evidence="9">
    <location>
        <begin position="384"/>
        <end position="406"/>
    </location>
</feature>
<dbReference type="InterPro" id="IPR020846">
    <property type="entry name" value="MFS_dom"/>
</dbReference>
<dbReference type="InterPro" id="IPR011701">
    <property type="entry name" value="MFS"/>
</dbReference>
<proteinExistence type="inferred from homology"/>
<keyword evidence="7 9" id="KW-1133">Transmembrane helix</keyword>
<evidence type="ECO:0000256" key="8">
    <source>
        <dbReference type="ARBA" id="ARBA00023136"/>
    </source>
</evidence>
<evidence type="ECO:0000256" key="1">
    <source>
        <dbReference type="ARBA" id="ARBA00004651"/>
    </source>
</evidence>
<keyword evidence="12" id="KW-1185">Reference proteome</keyword>
<keyword evidence="5 9" id="KW-0812">Transmembrane</keyword>
<keyword evidence="6" id="KW-0769">Symport</keyword>
<keyword evidence="3" id="KW-0813">Transport</keyword>
<feature type="transmembrane region" description="Helical" evidence="9">
    <location>
        <begin position="202"/>
        <end position="221"/>
    </location>
</feature>
<feature type="transmembrane region" description="Helical" evidence="9">
    <location>
        <begin position="69"/>
        <end position="94"/>
    </location>
</feature>
<dbReference type="PROSITE" id="PS50850">
    <property type="entry name" value="MFS"/>
    <property type="match status" value="1"/>
</dbReference>
<evidence type="ECO:0000256" key="6">
    <source>
        <dbReference type="ARBA" id="ARBA00022847"/>
    </source>
</evidence>
<evidence type="ECO:0000256" key="3">
    <source>
        <dbReference type="ARBA" id="ARBA00022448"/>
    </source>
</evidence>
<reference evidence="11" key="2">
    <citation type="submission" date="2020-09" db="EMBL/GenBank/DDBJ databases">
        <authorList>
            <person name="Sun Q."/>
            <person name="Zhou Y."/>
        </authorList>
    </citation>
    <scope>NUCLEOTIDE SEQUENCE</scope>
    <source>
        <strain evidence="11">CGMCC 1.15082</strain>
    </source>
</reference>
<comment type="subcellular location">
    <subcellularLocation>
        <location evidence="1">Cell membrane</location>
        <topology evidence="1">Multi-pass membrane protein</topology>
    </subcellularLocation>
</comment>
<feature type="transmembrane region" description="Helical" evidence="9">
    <location>
        <begin position="319"/>
        <end position="338"/>
    </location>
</feature>
<dbReference type="GO" id="GO:0005886">
    <property type="term" value="C:plasma membrane"/>
    <property type="evidence" value="ECO:0007669"/>
    <property type="project" value="UniProtKB-SubCell"/>
</dbReference>
<dbReference type="SUPFAM" id="SSF103473">
    <property type="entry name" value="MFS general substrate transporter"/>
    <property type="match status" value="1"/>
</dbReference>
<dbReference type="Gene3D" id="1.20.1250.20">
    <property type="entry name" value="MFS general substrate transporter like domains"/>
    <property type="match status" value="2"/>
</dbReference>
<comment type="similarity">
    <text evidence="2">Belongs to the major facilitator superfamily. Metabolite:H+ Symporter (MHS) family (TC 2.A.1.6) family.</text>
</comment>
<dbReference type="GO" id="GO:0015293">
    <property type="term" value="F:symporter activity"/>
    <property type="evidence" value="ECO:0007669"/>
    <property type="project" value="UniProtKB-KW"/>
</dbReference>
<dbReference type="InterPro" id="IPR036259">
    <property type="entry name" value="MFS_trans_sf"/>
</dbReference>
<feature type="transmembrane region" description="Helical" evidence="9">
    <location>
        <begin position="101"/>
        <end position="120"/>
    </location>
</feature>
<dbReference type="Pfam" id="PF00083">
    <property type="entry name" value="Sugar_tr"/>
    <property type="match status" value="1"/>
</dbReference>
<evidence type="ECO:0000256" key="7">
    <source>
        <dbReference type="ARBA" id="ARBA00022989"/>
    </source>
</evidence>
<gene>
    <name evidence="11" type="ORF">GCM10011491_08030</name>
</gene>
<feature type="transmembrane region" description="Helical" evidence="9">
    <location>
        <begin position="412"/>
        <end position="432"/>
    </location>
</feature>
<feature type="domain" description="Major facilitator superfamily (MFS) profile" evidence="10">
    <location>
        <begin position="30"/>
        <end position="442"/>
    </location>
</feature>
<comment type="caution">
    <text evidence="11">The sequence shown here is derived from an EMBL/GenBank/DDBJ whole genome shotgun (WGS) entry which is preliminary data.</text>
</comment>
<reference evidence="11" key="1">
    <citation type="journal article" date="2014" name="Int. J. Syst. Evol. Microbiol.">
        <title>Complete genome sequence of Corynebacterium casei LMG S-19264T (=DSM 44701T), isolated from a smear-ripened cheese.</title>
        <authorList>
            <consortium name="US DOE Joint Genome Institute (JGI-PGF)"/>
            <person name="Walter F."/>
            <person name="Albersmeier A."/>
            <person name="Kalinowski J."/>
            <person name="Ruckert C."/>
        </authorList>
    </citation>
    <scope>NUCLEOTIDE SEQUENCE</scope>
    <source>
        <strain evidence="11">CGMCC 1.15082</strain>
    </source>
</reference>
<keyword evidence="4" id="KW-1003">Cell membrane</keyword>
<dbReference type="InterPro" id="IPR005829">
    <property type="entry name" value="Sugar_transporter_CS"/>
</dbReference>
<feature type="transmembrane region" description="Helical" evidence="9">
    <location>
        <begin position="290"/>
        <end position="307"/>
    </location>
</feature>
<evidence type="ECO:0000313" key="12">
    <source>
        <dbReference type="Proteomes" id="UP000646478"/>
    </source>
</evidence>
<protein>
    <submittedName>
        <fullName evidence="11">MFS transporter</fullName>
    </submittedName>
</protein>
<evidence type="ECO:0000256" key="5">
    <source>
        <dbReference type="ARBA" id="ARBA00022692"/>
    </source>
</evidence>
<feature type="transmembrane region" description="Helical" evidence="9">
    <location>
        <begin position="169"/>
        <end position="190"/>
    </location>
</feature>
<dbReference type="PROSITE" id="PS00217">
    <property type="entry name" value="SUGAR_TRANSPORT_2"/>
    <property type="match status" value="1"/>
</dbReference>
<evidence type="ECO:0000256" key="4">
    <source>
        <dbReference type="ARBA" id="ARBA00022475"/>
    </source>
</evidence>
<organism evidence="11 12">
    <name type="scientific">Brucella endophytica</name>
    <dbReference type="NCBI Taxonomy" id="1963359"/>
    <lineage>
        <taxon>Bacteria</taxon>
        <taxon>Pseudomonadati</taxon>
        <taxon>Pseudomonadota</taxon>
        <taxon>Alphaproteobacteria</taxon>
        <taxon>Hyphomicrobiales</taxon>
        <taxon>Brucellaceae</taxon>
        <taxon>Brucella/Ochrobactrum group</taxon>
        <taxon>Brucella</taxon>
    </lineage>
</organism>